<organism evidence="2 3">
    <name type="scientific">Penicillium concentricum</name>
    <dbReference type="NCBI Taxonomy" id="293559"/>
    <lineage>
        <taxon>Eukaryota</taxon>
        <taxon>Fungi</taxon>
        <taxon>Dikarya</taxon>
        <taxon>Ascomycota</taxon>
        <taxon>Pezizomycotina</taxon>
        <taxon>Eurotiomycetes</taxon>
        <taxon>Eurotiomycetidae</taxon>
        <taxon>Eurotiales</taxon>
        <taxon>Aspergillaceae</taxon>
        <taxon>Penicillium</taxon>
    </lineage>
</organism>
<reference evidence="2" key="1">
    <citation type="submission" date="2022-12" db="EMBL/GenBank/DDBJ databases">
        <authorList>
            <person name="Petersen C."/>
        </authorList>
    </citation>
    <scope>NUCLEOTIDE SEQUENCE</scope>
    <source>
        <strain evidence="2">IBT 3081</strain>
    </source>
</reference>
<evidence type="ECO:0000313" key="2">
    <source>
        <dbReference type="EMBL" id="KAJ5365112.1"/>
    </source>
</evidence>
<dbReference type="GeneID" id="81464911"/>
<sequence>MGEPSVICLECRKFRKGVSENGTPLSVCQVCRRFTRAIEERAEADRARRERARLRAEQAERRARRRDVWGSASDSDDIFPPHPTSSEEYMSMIQAEAAM</sequence>
<reference evidence="2" key="2">
    <citation type="journal article" date="2023" name="IMA Fungus">
        <title>Comparative genomic study of the Penicillium genus elucidates a diverse pangenome and 15 lateral gene transfer events.</title>
        <authorList>
            <person name="Petersen C."/>
            <person name="Sorensen T."/>
            <person name="Nielsen M.R."/>
            <person name="Sondergaard T.E."/>
            <person name="Sorensen J.L."/>
            <person name="Fitzpatrick D.A."/>
            <person name="Frisvad J.C."/>
            <person name="Nielsen K.L."/>
        </authorList>
    </citation>
    <scope>NUCLEOTIDE SEQUENCE</scope>
    <source>
        <strain evidence="2">IBT 3081</strain>
    </source>
</reference>
<evidence type="ECO:0000313" key="3">
    <source>
        <dbReference type="Proteomes" id="UP001147752"/>
    </source>
</evidence>
<dbReference type="OrthoDB" id="5281164at2759"/>
<dbReference type="EMBL" id="JAPZBT010000003">
    <property type="protein sequence ID" value="KAJ5365112.1"/>
    <property type="molecule type" value="Genomic_DNA"/>
</dbReference>
<comment type="caution">
    <text evidence="2">The sequence shown here is derived from an EMBL/GenBank/DDBJ whole genome shotgun (WGS) entry which is preliminary data.</text>
</comment>
<dbReference type="RefSeq" id="XP_056576579.1">
    <property type="nucleotide sequence ID" value="XM_056725728.1"/>
</dbReference>
<proteinExistence type="predicted"/>
<dbReference type="Proteomes" id="UP001147752">
    <property type="component" value="Unassembled WGS sequence"/>
</dbReference>
<name>A0A9W9V191_9EURO</name>
<keyword evidence="3" id="KW-1185">Reference proteome</keyword>
<feature type="region of interest" description="Disordered" evidence="1">
    <location>
        <begin position="56"/>
        <end position="99"/>
    </location>
</feature>
<dbReference type="AlphaFoldDB" id="A0A9W9V191"/>
<gene>
    <name evidence="2" type="ORF">N7517_007998</name>
</gene>
<protein>
    <submittedName>
        <fullName evidence="2">Uncharacterized protein</fullName>
    </submittedName>
</protein>
<evidence type="ECO:0000256" key="1">
    <source>
        <dbReference type="SAM" id="MobiDB-lite"/>
    </source>
</evidence>
<accession>A0A9W9V191</accession>